<evidence type="ECO:0000313" key="5">
    <source>
        <dbReference type="EMBL" id="KAG7480602.1"/>
    </source>
</evidence>
<feature type="binding site" evidence="3">
    <location>
        <begin position="427"/>
        <end position="428"/>
    </location>
    <ligand>
        <name>L-glutamate</name>
        <dbReference type="ChEBI" id="CHEBI:29985"/>
    </ligand>
</feature>
<keyword evidence="6" id="KW-1185">Reference proteome</keyword>
<dbReference type="Proteomes" id="UP001046870">
    <property type="component" value="Chromosome 4"/>
</dbReference>
<reference evidence="5" key="1">
    <citation type="submission" date="2021-01" db="EMBL/GenBank/DDBJ databases">
        <authorList>
            <person name="Zahm M."/>
            <person name="Roques C."/>
            <person name="Cabau C."/>
            <person name="Klopp C."/>
            <person name="Donnadieu C."/>
            <person name="Jouanno E."/>
            <person name="Lampietro C."/>
            <person name="Louis A."/>
            <person name="Herpin A."/>
            <person name="Echchiki A."/>
            <person name="Berthelot C."/>
            <person name="Parey E."/>
            <person name="Roest-Crollius H."/>
            <person name="Braasch I."/>
            <person name="Postlethwait J."/>
            <person name="Bobe J."/>
            <person name="Montfort J."/>
            <person name="Bouchez O."/>
            <person name="Begum T."/>
            <person name="Mejri S."/>
            <person name="Adams A."/>
            <person name="Chen W.-J."/>
            <person name="Guiguen Y."/>
        </authorList>
    </citation>
    <scope>NUCLEOTIDE SEQUENCE</scope>
    <source>
        <strain evidence="5">YG-15Mar2019-1</strain>
        <tissue evidence="5">Brain</tissue>
    </source>
</reference>
<feature type="binding site" evidence="3">
    <location>
        <position position="98"/>
    </location>
    <ligand>
        <name>L-glutamate</name>
        <dbReference type="ChEBI" id="CHEBI:29985"/>
    </ligand>
</feature>
<keyword evidence="4" id="KW-0472">Membrane</keyword>
<feature type="transmembrane region" description="Helical" evidence="4">
    <location>
        <begin position="6"/>
        <end position="28"/>
    </location>
</feature>
<dbReference type="SUPFAM" id="SSF56235">
    <property type="entry name" value="N-terminal nucleophile aminohydrolases (Ntn hydrolases)"/>
    <property type="match status" value="1"/>
</dbReference>
<dbReference type="InterPro" id="IPR043137">
    <property type="entry name" value="GGT_ssub_C"/>
</dbReference>
<dbReference type="GO" id="GO:0002951">
    <property type="term" value="F:leukotriene-C(4) hydrolase"/>
    <property type="evidence" value="ECO:0007669"/>
    <property type="project" value="TreeGrafter"/>
</dbReference>
<feature type="binding site" evidence="3">
    <location>
        <position position="408"/>
    </location>
    <ligand>
        <name>L-glutamate</name>
        <dbReference type="ChEBI" id="CHEBI:29985"/>
    </ligand>
</feature>
<feature type="active site" description="Nucleophile" evidence="2">
    <location>
        <position position="366"/>
    </location>
</feature>
<dbReference type="Gene3D" id="3.60.20.40">
    <property type="match status" value="1"/>
</dbReference>
<evidence type="ECO:0000256" key="3">
    <source>
        <dbReference type="PIRSR" id="PIRSR600101-2"/>
    </source>
</evidence>
<feature type="binding site" evidence="3">
    <location>
        <position position="448"/>
    </location>
    <ligand>
        <name>L-glutamate</name>
        <dbReference type="ChEBI" id="CHEBI:29985"/>
    </ligand>
</feature>
<dbReference type="Pfam" id="PF01019">
    <property type="entry name" value="G_glu_transpept"/>
    <property type="match status" value="1"/>
</dbReference>
<feature type="transmembrane region" description="Helical" evidence="4">
    <location>
        <begin position="49"/>
        <end position="70"/>
    </location>
</feature>
<organism evidence="5 6">
    <name type="scientific">Megalops atlanticus</name>
    <name type="common">Tarpon</name>
    <name type="synonym">Clupea gigantea</name>
    <dbReference type="NCBI Taxonomy" id="7932"/>
    <lineage>
        <taxon>Eukaryota</taxon>
        <taxon>Metazoa</taxon>
        <taxon>Chordata</taxon>
        <taxon>Craniata</taxon>
        <taxon>Vertebrata</taxon>
        <taxon>Euteleostomi</taxon>
        <taxon>Actinopterygii</taxon>
        <taxon>Neopterygii</taxon>
        <taxon>Teleostei</taxon>
        <taxon>Elopiformes</taxon>
        <taxon>Megalopidae</taxon>
        <taxon>Megalops</taxon>
    </lineage>
</organism>
<name>A0A9D3QA03_MEGAT</name>
<dbReference type="GO" id="GO:1901750">
    <property type="term" value="P:leukotriene D4 biosynthetic process"/>
    <property type="evidence" value="ECO:0007669"/>
    <property type="project" value="TreeGrafter"/>
</dbReference>
<gene>
    <name evidence="5" type="ORF">MATL_G00058060</name>
</gene>
<dbReference type="Gene3D" id="1.10.246.130">
    <property type="match status" value="1"/>
</dbReference>
<proteinExistence type="inferred from homology"/>
<dbReference type="GO" id="GO:0006954">
    <property type="term" value="P:inflammatory response"/>
    <property type="evidence" value="ECO:0007669"/>
    <property type="project" value="TreeGrafter"/>
</dbReference>
<dbReference type="PANTHER" id="PTHR11686:SF19">
    <property type="entry name" value="GLUTATHIONE HYDROLASE 5 PROENZYME"/>
    <property type="match status" value="1"/>
</dbReference>
<dbReference type="OrthoDB" id="1081007at2759"/>
<dbReference type="GO" id="GO:0005886">
    <property type="term" value="C:plasma membrane"/>
    <property type="evidence" value="ECO:0007669"/>
    <property type="project" value="TreeGrafter"/>
</dbReference>
<keyword evidence="4" id="KW-0812">Transmembrane</keyword>
<protein>
    <submittedName>
        <fullName evidence="5">Uncharacterized protein</fullName>
    </submittedName>
</protein>
<dbReference type="GO" id="GO:0006751">
    <property type="term" value="P:glutathione catabolic process"/>
    <property type="evidence" value="ECO:0007669"/>
    <property type="project" value="InterPro"/>
</dbReference>
<dbReference type="EMBL" id="JAFDVH010000004">
    <property type="protein sequence ID" value="KAG7480602.1"/>
    <property type="molecule type" value="Genomic_DNA"/>
</dbReference>
<dbReference type="InterPro" id="IPR029055">
    <property type="entry name" value="Ntn_hydrolases_N"/>
</dbReference>
<dbReference type="GO" id="GO:0036374">
    <property type="term" value="F:glutathione hydrolase activity"/>
    <property type="evidence" value="ECO:0007669"/>
    <property type="project" value="InterPro"/>
</dbReference>
<keyword evidence="4" id="KW-1133">Transmembrane helix</keyword>
<evidence type="ECO:0000256" key="4">
    <source>
        <dbReference type="SAM" id="Phobius"/>
    </source>
</evidence>
<dbReference type="InterPro" id="IPR043138">
    <property type="entry name" value="GGT_lsub"/>
</dbReference>
<dbReference type="InterPro" id="IPR000101">
    <property type="entry name" value="GGT_peptidase"/>
</dbReference>
<dbReference type="PRINTS" id="PR01210">
    <property type="entry name" value="GGTRANSPTASE"/>
</dbReference>
<evidence type="ECO:0000256" key="1">
    <source>
        <dbReference type="ARBA" id="ARBA00009381"/>
    </source>
</evidence>
<comment type="similarity">
    <text evidence="1">Belongs to the gamma-glutamyltransferase family.</text>
</comment>
<dbReference type="AlphaFoldDB" id="A0A9D3QA03"/>
<evidence type="ECO:0000256" key="2">
    <source>
        <dbReference type="PIRSR" id="PIRSR600101-1"/>
    </source>
</evidence>
<dbReference type="PANTHER" id="PTHR11686">
    <property type="entry name" value="GAMMA GLUTAMYL TRANSPEPTIDASE"/>
    <property type="match status" value="1"/>
</dbReference>
<feature type="binding site" evidence="3">
    <location>
        <begin position="384"/>
        <end position="386"/>
    </location>
    <ligand>
        <name>L-glutamate</name>
        <dbReference type="ChEBI" id="CHEBI:29985"/>
    </ligand>
</feature>
<dbReference type="FunFam" id="1.10.246.130:FF:000001">
    <property type="entry name" value="Gamma-glutamyltransferase 5 isoform 1"/>
    <property type="match status" value="1"/>
</dbReference>
<evidence type="ECO:0000313" key="6">
    <source>
        <dbReference type="Proteomes" id="UP001046870"/>
    </source>
</evidence>
<accession>A0A9D3QA03</accession>
<sequence length="545" mass="59915">MGLKKFVVGAVGIVVVVVPSIFLLVVFLKQPNQYVAADVKECRDIGRDILKRGGSAVDAAVAVLLCLPLYNPHWTGIGGGSMFTIRENSGNVTIISSRATVPKVFNPAVLNCSFQPARNKSIGVPGEIRGFEEAHRLYGKLQWADLFQPAIKLAREGVKVSRILEYHLQKHCPSIDALPLCQVFYHKNRTRLKHNDMVTYEKLAATLEVIAEQGADAFYNGTIGRALINDIKSGILSMEDLQSFKVKKPGAWNVSLGEYKMFFPPPPSGGALIGLILNVMKGYNLTSNSMKGDQQNETYQRYVEACKFALGQRKYIRDLDFSPHKNAAHRLLTEEFAKDVRSKINDSSTQDPSYYDLTSSLDPLGTAHVSVIADDGTAVSVTSTINRPFGSLVYSPNTGIILNDQLADFCENGAEVDRVSAGEQPPSTTAPSVLYSEREMLVIGGAGGTRITTRIAMAIMNYLWFGKDLKQAIEDRVVFVETQNVKQTETFTLQFEKGFNQAVKDGLKNKGHSITEEFMKNGTAVNGVLKKGSSITAWSDSRRQD</sequence>
<comment type="caution">
    <text evidence="5">The sequence shown here is derived from an EMBL/GenBank/DDBJ whole genome shotgun (WGS) entry which is preliminary data.</text>
</comment>